<dbReference type="RefSeq" id="WP_155112953.1">
    <property type="nucleotide sequence ID" value="NZ_WMIB01000014.1"/>
</dbReference>
<sequence length="321" mass="36028">MEEKELKSHLFIRGIILTGFAMLLFKLITTGNIQNFIAPRMLPFMYFAMAVFLILGIMQMWRSGSDKQEKHDCGCGAGHEISKNPFRSGAVYLIFIFPVLTGFMFPEVILDSSAAEKRGFKSGVAASQGDSGSAGDTSLAEAYLEDPEGYMEELDERTKAPGEESKKAREEMLEENPDGIILEDEEIEKAYSKKEAELKKMDVIPFTDEDFIQITNLMDEKPEQYKGKKVKIKGFVYREPGFAESQLAIARFGISCCVADAAVYGMIGEYGEAAKFKKDDWVEAEGTLTHQSFNGKELPVILVTKLKKIDQPETPYVYENY</sequence>
<dbReference type="Proteomes" id="UP000434639">
    <property type="component" value="Unassembled WGS sequence"/>
</dbReference>
<feature type="domain" description="DUF1980" evidence="3">
    <location>
        <begin position="12"/>
        <end position="120"/>
    </location>
</feature>
<dbReference type="Pfam" id="PF09323">
    <property type="entry name" value="DUF1980"/>
    <property type="match status" value="1"/>
</dbReference>
<organism evidence="5 6">
    <name type="scientific">Metabacillus mangrovi</name>
    <dbReference type="NCBI Taxonomy" id="1491830"/>
    <lineage>
        <taxon>Bacteria</taxon>
        <taxon>Bacillati</taxon>
        <taxon>Bacillota</taxon>
        <taxon>Bacilli</taxon>
        <taxon>Bacillales</taxon>
        <taxon>Bacillaceae</taxon>
        <taxon>Metabacillus</taxon>
    </lineage>
</organism>
<proteinExistence type="predicted"/>
<feature type="transmembrane region" description="Helical" evidence="2">
    <location>
        <begin position="12"/>
        <end position="29"/>
    </location>
</feature>
<dbReference type="Pfam" id="PF21537">
    <property type="entry name" value="DUF1980_C"/>
    <property type="match status" value="1"/>
</dbReference>
<feature type="domain" description="DUF1980" evidence="4">
    <location>
        <begin position="183"/>
        <end position="319"/>
    </location>
</feature>
<dbReference type="NCBIfam" id="TIGR03943">
    <property type="entry name" value="TIGR03943 family putative permease subunit"/>
    <property type="match status" value="1"/>
</dbReference>
<feature type="transmembrane region" description="Helical" evidence="2">
    <location>
        <begin position="90"/>
        <end position="110"/>
    </location>
</feature>
<reference evidence="5 6" key="1">
    <citation type="journal article" date="2017" name="Int. J. Syst. Evol. Microbiol.">
        <title>Bacillus mangrovi sp. nov., isolated from a sediment sample from a mangrove forest.</title>
        <authorList>
            <person name="Gupta V."/>
            <person name="Singh P.K."/>
            <person name="Korpole S."/>
            <person name="Tanuku N.R.S."/>
            <person name="Pinnaka A.K."/>
        </authorList>
    </citation>
    <scope>NUCLEOTIDE SEQUENCE [LARGE SCALE GENOMIC DNA]</scope>
    <source>
        <strain evidence="5 6">KCTC 33872</strain>
    </source>
</reference>
<keyword evidence="2" id="KW-1133">Transmembrane helix</keyword>
<keyword evidence="2" id="KW-0472">Membrane</keyword>
<dbReference type="InterPro" id="IPR052955">
    <property type="entry name" value="UPF0703_membrane_permease"/>
</dbReference>
<dbReference type="EMBL" id="WMIB01000014">
    <property type="protein sequence ID" value="MTH54441.1"/>
    <property type="molecule type" value="Genomic_DNA"/>
</dbReference>
<dbReference type="InterPro" id="IPR048493">
    <property type="entry name" value="DUF1980_N"/>
</dbReference>
<dbReference type="PANTHER" id="PTHR40047:SF1">
    <property type="entry name" value="UPF0703 PROTEIN YCGQ"/>
    <property type="match status" value="1"/>
</dbReference>
<dbReference type="InterPro" id="IPR015402">
    <property type="entry name" value="DUF1980"/>
</dbReference>
<protein>
    <submittedName>
        <fullName evidence="5">TIGR03943 family protein</fullName>
    </submittedName>
</protein>
<evidence type="ECO:0000259" key="3">
    <source>
        <dbReference type="Pfam" id="PF09323"/>
    </source>
</evidence>
<evidence type="ECO:0000313" key="5">
    <source>
        <dbReference type="EMBL" id="MTH54441.1"/>
    </source>
</evidence>
<evidence type="ECO:0000259" key="4">
    <source>
        <dbReference type="Pfam" id="PF21537"/>
    </source>
</evidence>
<keyword evidence="6" id="KW-1185">Reference proteome</keyword>
<dbReference type="PANTHER" id="PTHR40047">
    <property type="entry name" value="UPF0703 PROTEIN YCGQ"/>
    <property type="match status" value="1"/>
</dbReference>
<comment type="caution">
    <text evidence="5">The sequence shown here is derived from an EMBL/GenBank/DDBJ whole genome shotgun (WGS) entry which is preliminary data.</text>
</comment>
<keyword evidence="2" id="KW-0812">Transmembrane</keyword>
<feature type="transmembrane region" description="Helical" evidence="2">
    <location>
        <begin position="41"/>
        <end position="61"/>
    </location>
</feature>
<evidence type="ECO:0000313" key="6">
    <source>
        <dbReference type="Proteomes" id="UP000434639"/>
    </source>
</evidence>
<evidence type="ECO:0000256" key="1">
    <source>
        <dbReference type="SAM" id="MobiDB-lite"/>
    </source>
</evidence>
<dbReference type="OrthoDB" id="9770408at2"/>
<accession>A0A7X2S7W8</accession>
<dbReference type="InterPro" id="IPR048447">
    <property type="entry name" value="DUF1980_C"/>
</dbReference>
<dbReference type="AlphaFoldDB" id="A0A7X2S7W8"/>
<feature type="compositionally biased region" description="Basic and acidic residues" evidence="1">
    <location>
        <begin position="156"/>
        <end position="171"/>
    </location>
</feature>
<feature type="region of interest" description="Disordered" evidence="1">
    <location>
        <begin position="152"/>
        <end position="172"/>
    </location>
</feature>
<evidence type="ECO:0000256" key="2">
    <source>
        <dbReference type="SAM" id="Phobius"/>
    </source>
</evidence>
<name>A0A7X2S7W8_9BACI</name>
<gene>
    <name evidence="5" type="ORF">GKZ89_13640</name>
</gene>